<feature type="chain" id="PRO_5045489285" evidence="2">
    <location>
        <begin position="24"/>
        <end position="549"/>
    </location>
</feature>
<organism evidence="3 4">
    <name type="scientific">Nannocystis radixulma</name>
    <dbReference type="NCBI Taxonomy" id="2995305"/>
    <lineage>
        <taxon>Bacteria</taxon>
        <taxon>Pseudomonadati</taxon>
        <taxon>Myxococcota</taxon>
        <taxon>Polyangia</taxon>
        <taxon>Nannocystales</taxon>
        <taxon>Nannocystaceae</taxon>
        <taxon>Nannocystis</taxon>
    </lineage>
</organism>
<comment type="caution">
    <text evidence="3">The sequence shown here is derived from an EMBL/GenBank/DDBJ whole genome shotgun (WGS) entry which is preliminary data.</text>
</comment>
<evidence type="ECO:0000256" key="2">
    <source>
        <dbReference type="SAM" id="SignalP"/>
    </source>
</evidence>
<keyword evidence="4" id="KW-1185">Reference proteome</keyword>
<dbReference type="RefSeq" id="WP_271998024.1">
    <property type="nucleotide sequence ID" value="NZ_JAQNDN010000004.1"/>
</dbReference>
<keyword evidence="2" id="KW-0732">Signal</keyword>
<dbReference type="EMBL" id="JAQNDN010000004">
    <property type="protein sequence ID" value="MDC0668662.1"/>
    <property type="molecule type" value="Genomic_DNA"/>
</dbReference>
<dbReference type="PROSITE" id="PS51257">
    <property type="entry name" value="PROKAR_LIPOPROTEIN"/>
    <property type="match status" value="1"/>
</dbReference>
<protein>
    <submittedName>
        <fullName evidence="3">Uncharacterized protein</fullName>
    </submittedName>
</protein>
<feature type="region of interest" description="Disordered" evidence="1">
    <location>
        <begin position="33"/>
        <end position="141"/>
    </location>
</feature>
<proteinExistence type="predicted"/>
<dbReference type="Proteomes" id="UP001217838">
    <property type="component" value="Unassembled WGS sequence"/>
</dbReference>
<sequence length="549" mass="57436">MIARSTFASLPFSAPALLCLALAGCGDSVATSASDTLETTTGSTTTDSTTDVTPTTPTTADETTTTTGGMTGTASEDTTTTTTTTGTSTDTGVSATETTSDTSTSTSDTSTSTSDTSTSTSETSTGDTSTSTGETDTDGEPVGCLAADFPVTAALCGGDGPACVTVRDEVVSPDQTYRNDMPAIALRGDCEPVVLYSVAENGFHGFYAERVGPGAWAATPMPSPVATGSLEADPDGEAMFAMVDDGAFGSTLWRRFAGQWTQESALAGMNHVRAPQLLRDSVGALHVGHIDSNQLAFHEVFDGAWSKAQVFTQADIHVRLALDADDAAHLVTWATAQGTWKLHYAAPPAAAEVITPLGSNLLDRPHTGLALVGAEATPWVLLARRQANPGFYDILLAHRTGPATWAFETLAAENQPGEAQCNGAPGGPGESCDYDYRVLYPLALLSSASEVRAIYLAIRRQGTVVSECEFNPNPFPVCWWETSVDTSSSEVRVAWPGSQPDEHQVAAVDVFTDRATARLDTAGNMHLTFYDLPPGTGPDPLVRYLMIGE</sequence>
<name>A0ABT5B6F5_9BACT</name>
<gene>
    <name evidence="3" type="ORF">POL58_12970</name>
</gene>
<accession>A0ABT5B6F5</accession>
<reference evidence="3 4" key="1">
    <citation type="submission" date="2022-11" db="EMBL/GenBank/DDBJ databases">
        <title>Minimal conservation of predation-associated metabolite biosynthetic gene clusters underscores biosynthetic potential of Myxococcota including descriptions for ten novel species: Archangium lansinium sp. nov., Myxococcus landrumus sp. nov., Nannocystis bai.</title>
        <authorList>
            <person name="Ahearne A."/>
            <person name="Stevens C."/>
            <person name="Dowd S."/>
        </authorList>
    </citation>
    <scope>NUCLEOTIDE SEQUENCE [LARGE SCALE GENOMIC DNA]</scope>
    <source>
        <strain evidence="3 4">NCELM</strain>
    </source>
</reference>
<feature type="signal peptide" evidence="2">
    <location>
        <begin position="1"/>
        <end position="23"/>
    </location>
</feature>
<evidence type="ECO:0000256" key="1">
    <source>
        <dbReference type="SAM" id="MobiDB-lite"/>
    </source>
</evidence>
<feature type="compositionally biased region" description="Low complexity" evidence="1">
    <location>
        <begin position="34"/>
        <end position="134"/>
    </location>
</feature>
<evidence type="ECO:0000313" key="3">
    <source>
        <dbReference type="EMBL" id="MDC0668662.1"/>
    </source>
</evidence>
<evidence type="ECO:0000313" key="4">
    <source>
        <dbReference type="Proteomes" id="UP001217838"/>
    </source>
</evidence>